<protein>
    <submittedName>
        <fullName evidence="1">Uncharacterized protein</fullName>
    </submittedName>
</protein>
<dbReference type="RefSeq" id="WP_190717376.1">
    <property type="nucleotide sequence ID" value="NZ_JACJST010000020.1"/>
</dbReference>
<evidence type="ECO:0000313" key="1">
    <source>
        <dbReference type="EMBL" id="MBD2570025.1"/>
    </source>
</evidence>
<keyword evidence="2" id="KW-1185">Reference proteome</keyword>
<reference evidence="1 2" key="1">
    <citation type="journal article" date="2020" name="ISME J.">
        <title>Comparative genomics reveals insights into cyanobacterial evolution and habitat adaptation.</title>
        <authorList>
            <person name="Chen M.Y."/>
            <person name="Teng W.K."/>
            <person name="Zhao L."/>
            <person name="Hu C.X."/>
            <person name="Zhou Y.K."/>
            <person name="Han B.P."/>
            <person name="Song L.R."/>
            <person name="Shu W.S."/>
        </authorList>
    </citation>
    <scope>NUCLEOTIDE SEQUENCE [LARGE SCALE GENOMIC DNA]</scope>
    <source>
        <strain evidence="1 2">FACHB-196</strain>
    </source>
</reference>
<accession>A0ABR8FMF5</accession>
<proteinExistence type="predicted"/>
<gene>
    <name evidence="1" type="ORF">H6G59_19415</name>
</gene>
<organism evidence="1 2">
    <name type="scientific">Anabaena lutea FACHB-196</name>
    <dbReference type="NCBI Taxonomy" id="2692881"/>
    <lineage>
        <taxon>Bacteria</taxon>
        <taxon>Bacillati</taxon>
        <taxon>Cyanobacteriota</taxon>
        <taxon>Cyanophyceae</taxon>
        <taxon>Nostocales</taxon>
        <taxon>Nostocaceae</taxon>
        <taxon>Anabaena</taxon>
    </lineage>
</organism>
<comment type="caution">
    <text evidence="1">The sequence shown here is derived from an EMBL/GenBank/DDBJ whole genome shotgun (WGS) entry which is preliminary data.</text>
</comment>
<sequence length="127" mass="15058">MKDSALVSLCWLTAQDKHLIEYLLDNEFWHHQTHFSSYSEEDQLWWYTDICEIGTYKLGILEDECEYGEDDEELSGYVISIIINGVELLTDGTFSWGLRLRQVELEVKEFLRTYELESSFHKQLSFC</sequence>
<evidence type="ECO:0000313" key="2">
    <source>
        <dbReference type="Proteomes" id="UP000640531"/>
    </source>
</evidence>
<dbReference type="EMBL" id="JACJST010000020">
    <property type="protein sequence ID" value="MBD2570025.1"/>
    <property type="molecule type" value="Genomic_DNA"/>
</dbReference>
<dbReference type="Proteomes" id="UP000640531">
    <property type="component" value="Unassembled WGS sequence"/>
</dbReference>
<name>A0ABR8FMF5_9NOST</name>